<sequence>MLRKMLVVPLLAVSLVGCGSSDKVVSTGSQASATASGVVATGSASASPSTCPTKATKSFAKTRFAADMGLAFGTFYRWIYKPFQAGTFKAGADGRKTAIAKGAAAGLFTVNRLNAARKLVSADPTLCKYLKAPFDKVTESIQSAVNGLKSGDTSAIAGAGAAIEQARKAAQDSGVNITDRSTGF</sequence>
<feature type="signal peptide" evidence="1">
    <location>
        <begin position="1"/>
        <end position="19"/>
    </location>
</feature>
<evidence type="ECO:0000256" key="1">
    <source>
        <dbReference type="SAM" id="SignalP"/>
    </source>
</evidence>
<name>A0ABP6QNW9_9ACTN</name>
<comment type="caution">
    <text evidence="2">The sequence shown here is derived from an EMBL/GenBank/DDBJ whole genome shotgun (WGS) entry which is preliminary data.</text>
</comment>
<evidence type="ECO:0000313" key="3">
    <source>
        <dbReference type="Proteomes" id="UP001501237"/>
    </source>
</evidence>
<organism evidence="2 3">
    <name type="scientific">Actinocorallia longicatena</name>
    <dbReference type="NCBI Taxonomy" id="111803"/>
    <lineage>
        <taxon>Bacteria</taxon>
        <taxon>Bacillati</taxon>
        <taxon>Actinomycetota</taxon>
        <taxon>Actinomycetes</taxon>
        <taxon>Streptosporangiales</taxon>
        <taxon>Thermomonosporaceae</taxon>
        <taxon>Actinocorallia</taxon>
    </lineage>
</organism>
<dbReference type="PROSITE" id="PS51257">
    <property type="entry name" value="PROKAR_LIPOPROTEIN"/>
    <property type="match status" value="1"/>
</dbReference>
<gene>
    <name evidence="2" type="ORF">GCM10010468_70940</name>
</gene>
<keyword evidence="3" id="KW-1185">Reference proteome</keyword>
<dbReference type="Proteomes" id="UP001501237">
    <property type="component" value="Unassembled WGS sequence"/>
</dbReference>
<proteinExistence type="predicted"/>
<protein>
    <submittedName>
        <fullName evidence="2">Uncharacterized protein</fullName>
    </submittedName>
</protein>
<keyword evidence="1" id="KW-0732">Signal</keyword>
<evidence type="ECO:0000313" key="2">
    <source>
        <dbReference type="EMBL" id="GAA3236628.1"/>
    </source>
</evidence>
<reference evidence="3" key="1">
    <citation type="journal article" date="2019" name="Int. J. Syst. Evol. Microbiol.">
        <title>The Global Catalogue of Microorganisms (GCM) 10K type strain sequencing project: providing services to taxonomists for standard genome sequencing and annotation.</title>
        <authorList>
            <consortium name="The Broad Institute Genomics Platform"/>
            <consortium name="The Broad Institute Genome Sequencing Center for Infectious Disease"/>
            <person name="Wu L."/>
            <person name="Ma J."/>
        </authorList>
    </citation>
    <scope>NUCLEOTIDE SEQUENCE [LARGE SCALE GENOMIC DNA]</scope>
    <source>
        <strain evidence="3">JCM 9377</strain>
    </source>
</reference>
<accession>A0ABP6QNW9</accession>
<feature type="chain" id="PRO_5046099475" evidence="1">
    <location>
        <begin position="20"/>
        <end position="184"/>
    </location>
</feature>
<dbReference type="EMBL" id="BAAAUV010000031">
    <property type="protein sequence ID" value="GAA3236628.1"/>
    <property type="molecule type" value="Genomic_DNA"/>
</dbReference>